<keyword evidence="2" id="KW-0378">Hydrolase</keyword>
<sequence>MQRELLEPTRRRRRGAVAAIVAGALAAGAFVAWGAVRWERAARQEVVLDASVIDGDGAFAAGRADYLIIPARSRRGPPSPEERMAARLDAFADRVDAARRGSAPPLKAFGAQELREELEAIIADVDERARVSVHVRDLSSARVLFDYDGDRALNPASNHKVLTSAAALDLLGEDFEFETRVLRVGAELYLVGGGDPTIDGEALRELAAQVAERVTVNELERIVIDDTAFTERQFGPGYSTGGDGVSYMAPSGALSANFNTVEITVYPASGTKTPLVRLEPDSTHAYVVNRSRYSSSASLAVSTSAIAWPEPGPRHHDFTRVEIEGGLPRGSRGYRFRRRVADPGMFTGGAFARALADVSHSEALPVREGRAPVVEELDELDVLELLDSQDDGGGLPRSVHRSEGPDVELVALRRSPPLSEIVAGLLAYSNNFIAEQLLRTLGWKTTGQPGSWDNGGAVLRGYWEAVGNAPEQLRFENGSGLSRVGRVSAAGLVEVLASSYRTHEGRPALFEALPVAGSKGTLGGRLLRSGQRVRAKTGTLDGVSGLTGVITAESGEPQVAFSILINAREDWEGTGLVAPLRREVEDAIVMAVLRRIDSWEVTRGTLLDGLEPIDVRPVGRTGADAGGGERPSGAVQLHPGHAPVELRHEGEPVDGSAGITAL</sequence>
<dbReference type="EMBL" id="ABCS01000052">
    <property type="protein sequence ID" value="EDM77093.1"/>
    <property type="molecule type" value="Genomic_DNA"/>
</dbReference>
<name>A6GAN1_9BACT</name>
<dbReference type="PRINTS" id="PR00922">
    <property type="entry name" value="DADACBPTASE3"/>
</dbReference>
<dbReference type="GO" id="GO:0000270">
    <property type="term" value="P:peptidoglycan metabolic process"/>
    <property type="evidence" value="ECO:0007669"/>
    <property type="project" value="TreeGrafter"/>
</dbReference>
<dbReference type="SUPFAM" id="SSF56601">
    <property type="entry name" value="beta-lactamase/transpeptidase-like"/>
    <property type="match status" value="1"/>
</dbReference>
<comment type="similarity">
    <text evidence="1">Belongs to the peptidase S13 family.</text>
</comment>
<evidence type="ECO:0000313" key="4">
    <source>
        <dbReference type="EMBL" id="EDM77093.1"/>
    </source>
</evidence>
<proteinExistence type="inferred from homology"/>
<dbReference type="AlphaFoldDB" id="A6GAN1"/>
<dbReference type="RefSeq" id="WP_006973773.1">
    <property type="nucleotide sequence ID" value="NZ_ABCS01000052.1"/>
</dbReference>
<evidence type="ECO:0000256" key="2">
    <source>
        <dbReference type="ARBA" id="ARBA00022801"/>
    </source>
</evidence>
<dbReference type="InterPro" id="IPR000667">
    <property type="entry name" value="Peptidase_S13"/>
</dbReference>
<dbReference type="PANTHER" id="PTHR30023:SF0">
    <property type="entry name" value="PENICILLIN-SENSITIVE CARBOXYPEPTIDASE A"/>
    <property type="match status" value="1"/>
</dbReference>
<dbReference type="GO" id="GO:0004185">
    <property type="term" value="F:serine-type carboxypeptidase activity"/>
    <property type="evidence" value="ECO:0007669"/>
    <property type="project" value="InterPro"/>
</dbReference>
<accession>A6GAN1</accession>
<keyword evidence="4" id="KW-0121">Carboxypeptidase</keyword>
<dbReference type="Proteomes" id="UP000005801">
    <property type="component" value="Unassembled WGS sequence"/>
</dbReference>
<dbReference type="PANTHER" id="PTHR30023">
    <property type="entry name" value="D-ALANYL-D-ALANINE CARBOXYPEPTIDASE"/>
    <property type="match status" value="1"/>
</dbReference>
<evidence type="ECO:0000256" key="1">
    <source>
        <dbReference type="ARBA" id="ARBA00006096"/>
    </source>
</evidence>
<reference evidence="4 5" key="1">
    <citation type="submission" date="2007-06" db="EMBL/GenBank/DDBJ databases">
        <authorList>
            <person name="Shimkets L."/>
            <person name="Ferriera S."/>
            <person name="Johnson J."/>
            <person name="Kravitz S."/>
            <person name="Beeson K."/>
            <person name="Sutton G."/>
            <person name="Rogers Y.-H."/>
            <person name="Friedman R."/>
            <person name="Frazier M."/>
            <person name="Venter J.C."/>
        </authorList>
    </citation>
    <scope>NUCLEOTIDE SEQUENCE [LARGE SCALE GENOMIC DNA]</scope>
    <source>
        <strain evidence="4 5">SIR-1</strain>
    </source>
</reference>
<keyword evidence="5" id="KW-1185">Reference proteome</keyword>
<evidence type="ECO:0000256" key="3">
    <source>
        <dbReference type="SAM" id="MobiDB-lite"/>
    </source>
</evidence>
<protein>
    <submittedName>
        <fullName evidence="4">D-alanyl-D-alanine carboxypeptidase/D-alanyl-D-alanine-endopeptidase</fullName>
    </submittedName>
</protein>
<dbReference type="STRING" id="391625.PPSIR1_19659"/>
<dbReference type="GO" id="GO:0006508">
    <property type="term" value="P:proteolysis"/>
    <property type="evidence" value="ECO:0007669"/>
    <property type="project" value="InterPro"/>
</dbReference>
<evidence type="ECO:0000313" key="5">
    <source>
        <dbReference type="Proteomes" id="UP000005801"/>
    </source>
</evidence>
<feature type="region of interest" description="Disordered" evidence="3">
    <location>
        <begin position="617"/>
        <end position="638"/>
    </location>
</feature>
<dbReference type="InterPro" id="IPR012338">
    <property type="entry name" value="Beta-lactam/transpept-like"/>
</dbReference>
<dbReference type="Pfam" id="PF02113">
    <property type="entry name" value="Peptidase_S13"/>
    <property type="match status" value="2"/>
</dbReference>
<dbReference type="Gene3D" id="3.40.710.10">
    <property type="entry name" value="DD-peptidase/beta-lactamase superfamily"/>
    <property type="match status" value="2"/>
</dbReference>
<gene>
    <name evidence="4" type="ORF">PPSIR1_19659</name>
</gene>
<keyword evidence="4" id="KW-0645">Protease</keyword>
<dbReference type="Gene3D" id="3.50.80.20">
    <property type="entry name" value="D-Ala-D-Ala carboxypeptidase C, peptidase S13"/>
    <property type="match status" value="1"/>
</dbReference>
<dbReference type="eggNOG" id="COG2027">
    <property type="taxonomic scope" value="Bacteria"/>
</dbReference>
<dbReference type="MEROPS" id="S13.004"/>
<organism evidence="4 5">
    <name type="scientific">Plesiocystis pacifica SIR-1</name>
    <dbReference type="NCBI Taxonomy" id="391625"/>
    <lineage>
        <taxon>Bacteria</taxon>
        <taxon>Pseudomonadati</taxon>
        <taxon>Myxococcota</taxon>
        <taxon>Polyangia</taxon>
        <taxon>Nannocystales</taxon>
        <taxon>Nannocystaceae</taxon>
        <taxon>Plesiocystis</taxon>
    </lineage>
</organism>
<comment type="caution">
    <text evidence="4">The sequence shown here is derived from an EMBL/GenBank/DDBJ whole genome shotgun (WGS) entry which is preliminary data.</text>
</comment>